<sequence length="518" mass="58864">MTSKRQFGWRELFLIFTVLPCCRSLQVSIPEREYEVARGGDITLTCSFIPARPIINAIVLTWEAFPENVGDPMDLVATYFINNPIDIAPNYEGRAFMEIDGQVSRLRLSKVTMKDSRRYQCSVMIPNDDEGTTAATTSLLVLVPPSAPICRIQGEAAYGHNVTLTCMSNEGSPVPVYEWRSYSVENIQRQFPPKTIEKDGALSLFNISRDMSGFYICTSTNRIGSASCNFTLAVTPGGMNIGSTAGIIVGVFAGLVLLGIVILCCCKKKGKKEKYAEGSPGEVEFYDRDAPEVGKQYWDDKSADVTQQEDRDVVPQNYFSVGTTAQKLEDDQHSYHGGKQKHDGKGSDVDSQRYQDDQQDLRRGSRDRLDDERSHYSGSQDRLDDQRNRTSGSRDRLDDQRNRYGGSRDRLDDQRDRYGGSRDRLDDQRDRYGGSRDRLDDQRNRYGGSRDRLDDQRDRYGGSRDRLDDQSGRYGGSRDRLDDQRDRYRGSRDRLDDRRDHSGGSRDRLDYIDDQNKD</sequence>
<dbReference type="InterPro" id="IPR013783">
    <property type="entry name" value="Ig-like_fold"/>
</dbReference>
<feature type="signal peptide" evidence="10">
    <location>
        <begin position="1"/>
        <end position="24"/>
    </location>
</feature>
<dbReference type="Pfam" id="PF13927">
    <property type="entry name" value="Ig_3"/>
    <property type="match status" value="1"/>
</dbReference>
<evidence type="ECO:0000256" key="8">
    <source>
        <dbReference type="SAM" id="MobiDB-lite"/>
    </source>
</evidence>
<proteinExistence type="predicted"/>
<evidence type="ECO:0000256" key="9">
    <source>
        <dbReference type="SAM" id="Phobius"/>
    </source>
</evidence>
<dbReference type="InterPro" id="IPR042474">
    <property type="entry name" value="A33"/>
</dbReference>
<evidence type="ECO:0000256" key="7">
    <source>
        <dbReference type="ARBA" id="ARBA00023319"/>
    </source>
</evidence>
<dbReference type="SUPFAM" id="SSF57997">
    <property type="entry name" value="Tropomyosin"/>
    <property type="match status" value="1"/>
</dbReference>
<reference evidence="12 13" key="1">
    <citation type="submission" date="2019-08" db="EMBL/GenBank/DDBJ databases">
        <title>A chromosome-level genome assembly, high-density linkage maps, and genome scans reveal the genomic architecture of hybrid incompatibilities underlying speciation via character displacement in darters (Percidae: Etheostominae).</title>
        <authorList>
            <person name="Moran R.L."/>
            <person name="Catchen J.M."/>
            <person name="Fuller R.C."/>
        </authorList>
    </citation>
    <scope>NUCLEOTIDE SEQUENCE [LARGE SCALE GENOMIC DNA]</scope>
    <source>
        <strain evidence="12">EspeVRDwgs_2016</strain>
        <tissue evidence="12">Muscle</tissue>
    </source>
</reference>
<feature type="region of interest" description="Disordered" evidence="8">
    <location>
        <begin position="327"/>
        <end position="518"/>
    </location>
</feature>
<dbReference type="Gene3D" id="2.60.40.10">
    <property type="entry name" value="Immunoglobulins"/>
    <property type="match status" value="2"/>
</dbReference>
<keyword evidence="4 9" id="KW-1133">Transmembrane helix</keyword>
<dbReference type="FunFam" id="2.60.40.10:FF:000095">
    <property type="entry name" value="immunoglobulin superfamily member 11 isoform X1"/>
    <property type="match status" value="1"/>
</dbReference>
<evidence type="ECO:0000256" key="4">
    <source>
        <dbReference type="ARBA" id="ARBA00022989"/>
    </source>
</evidence>
<dbReference type="SMART" id="SM00409">
    <property type="entry name" value="IG"/>
    <property type="match status" value="2"/>
</dbReference>
<dbReference type="InterPro" id="IPR013106">
    <property type="entry name" value="Ig_V-set"/>
</dbReference>
<dbReference type="PANTHER" id="PTHR44969">
    <property type="entry name" value="CELL SURFACE A33 ANTIGEN"/>
    <property type="match status" value="1"/>
</dbReference>
<evidence type="ECO:0000259" key="11">
    <source>
        <dbReference type="PROSITE" id="PS50835"/>
    </source>
</evidence>
<accession>A0A5J5D1Z2</accession>
<comment type="subcellular location">
    <subcellularLocation>
        <location evidence="1">Membrane</location>
        <topology evidence="1">Single-pass type I membrane protein</topology>
    </subcellularLocation>
</comment>
<dbReference type="PANTHER" id="PTHR44969:SF1">
    <property type="entry name" value="CELL SURFACE A33 ANTIGEN"/>
    <property type="match status" value="1"/>
</dbReference>
<keyword evidence="13" id="KW-1185">Reference proteome</keyword>
<dbReference type="InterPro" id="IPR003598">
    <property type="entry name" value="Ig_sub2"/>
</dbReference>
<feature type="domain" description="Ig-like" evidence="11">
    <location>
        <begin position="20"/>
        <end position="138"/>
    </location>
</feature>
<keyword evidence="5 9" id="KW-0472">Membrane</keyword>
<keyword evidence="6" id="KW-1015">Disulfide bond</keyword>
<feature type="transmembrane region" description="Helical" evidence="9">
    <location>
        <begin position="245"/>
        <end position="266"/>
    </location>
</feature>
<feature type="non-terminal residue" evidence="12">
    <location>
        <position position="518"/>
    </location>
</feature>
<comment type="caution">
    <text evidence="12">The sequence shown here is derived from an EMBL/GenBank/DDBJ whole genome shotgun (WGS) entry which is preliminary data.</text>
</comment>
<dbReference type="Pfam" id="PF07686">
    <property type="entry name" value="V-set"/>
    <property type="match status" value="1"/>
</dbReference>
<feature type="chain" id="PRO_5023890684" description="Ig-like domain-containing protein" evidence="10">
    <location>
        <begin position="25"/>
        <end position="518"/>
    </location>
</feature>
<protein>
    <recommendedName>
        <fullName evidence="11">Ig-like domain-containing protein</fullName>
    </recommendedName>
</protein>
<evidence type="ECO:0000313" key="13">
    <source>
        <dbReference type="Proteomes" id="UP000327493"/>
    </source>
</evidence>
<organism evidence="12 13">
    <name type="scientific">Etheostoma spectabile</name>
    <name type="common">orangethroat darter</name>
    <dbReference type="NCBI Taxonomy" id="54343"/>
    <lineage>
        <taxon>Eukaryota</taxon>
        <taxon>Metazoa</taxon>
        <taxon>Chordata</taxon>
        <taxon>Craniata</taxon>
        <taxon>Vertebrata</taxon>
        <taxon>Euteleostomi</taxon>
        <taxon>Actinopterygii</taxon>
        <taxon>Neopterygii</taxon>
        <taxon>Teleostei</taxon>
        <taxon>Neoteleostei</taxon>
        <taxon>Acanthomorphata</taxon>
        <taxon>Eupercaria</taxon>
        <taxon>Perciformes</taxon>
        <taxon>Percoidei</taxon>
        <taxon>Percidae</taxon>
        <taxon>Etheostomatinae</taxon>
        <taxon>Etheostoma</taxon>
    </lineage>
</organism>
<dbReference type="PROSITE" id="PS50835">
    <property type="entry name" value="IG_LIKE"/>
    <property type="match status" value="2"/>
</dbReference>
<dbReference type="GO" id="GO:0005886">
    <property type="term" value="C:plasma membrane"/>
    <property type="evidence" value="ECO:0007669"/>
    <property type="project" value="InterPro"/>
</dbReference>
<evidence type="ECO:0000256" key="5">
    <source>
        <dbReference type="ARBA" id="ARBA00023136"/>
    </source>
</evidence>
<keyword evidence="3 10" id="KW-0732">Signal</keyword>
<keyword evidence="7" id="KW-0393">Immunoglobulin domain</keyword>
<dbReference type="EMBL" id="VOFY01000011">
    <property type="protein sequence ID" value="KAA8588007.1"/>
    <property type="molecule type" value="Genomic_DNA"/>
</dbReference>
<dbReference type="InterPro" id="IPR003599">
    <property type="entry name" value="Ig_sub"/>
</dbReference>
<feature type="domain" description="Ig-like" evidence="11">
    <location>
        <begin position="145"/>
        <end position="235"/>
    </location>
</feature>
<keyword evidence="2 9" id="KW-0812">Transmembrane</keyword>
<gene>
    <name evidence="12" type="ORF">FQN60_001201</name>
</gene>
<evidence type="ECO:0000313" key="12">
    <source>
        <dbReference type="EMBL" id="KAA8588007.1"/>
    </source>
</evidence>
<dbReference type="AlphaFoldDB" id="A0A5J5D1Z2"/>
<dbReference type="InterPro" id="IPR007110">
    <property type="entry name" value="Ig-like_dom"/>
</dbReference>
<evidence type="ECO:0000256" key="6">
    <source>
        <dbReference type="ARBA" id="ARBA00023157"/>
    </source>
</evidence>
<evidence type="ECO:0000256" key="3">
    <source>
        <dbReference type="ARBA" id="ARBA00022729"/>
    </source>
</evidence>
<evidence type="ECO:0000256" key="1">
    <source>
        <dbReference type="ARBA" id="ARBA00004479"/>
    </source>
</evidence>
<evidence type="ECO:0000256" key="10">
    <source>
        <dbReference type="SAM" id="SignalP"/>
    </source>
</evidence>
<dbReference type="Proteomes" id="UP000327493">
    <property type="component" value="Chromosome 11"/>
</dbReference>
<dbReference type="InterPro" id="IPR036179">
    <property type="entry name" value="Ig-like_dom_sf"/>
</dbReference>
<dbReference type="SMART" id="SM00408">
    <property type="entry name" value="IGc2"/>
    <property type="match status" value="1"/>
</dbReference>
<dbReference type="SUPFAM" id="SSF48726">
    <property type="entry name" value="Immunoglobulin"/>
    <property type="match status" value="2"/>
</dbReference>
<evidence type="ECO:0000256" key="2">
    <source>
        <dbReference type="ARBA" id="ARBA00022692"/>
    </source>
</evidence>
<name>A0A5J5D1Z2_9PERO</name>